<dbReference type="InterPro" id="IPR025324">
    <property type="entry name" value="DUF4230"/>
</dbReference>
<proteinExistence type="predicted"/>
<protein>
    <recommendedName>
        <fullName evidence="3">DUF4230 domain-containing protein</fullName>
    </recommendedName>
</protein>
<accession>A0A1T5B1J0</accession>
<name>A0A1T5B1J0_9FIRM</name>
<dbReference type="EMBL" id="FUYN01000002">
    <property type="protein sequence ID" value="SKB41171.1"/>
    <property type="molecule type" value="Genomic_DNA"/>
</dbReference>
<dbReference type="RefSeq" id="WP_079589252.1">
    <property type="nucleotide sequence ID" value="NZ_FUYN01000002.1"/>
</dbReference>
<dbReference type="OrthoDB" id="359931at2"/>
<keyword evidence="2" id="KW-1185">Reference proteome</keyword>
<dbReference type="Pfam" id="PF14014">
    <property type="entry name" value="DUF4230"/>
    <property type="match status" value="1"/>
</dbReference>
<evidence type="ECO:0000313" key="2">
    <source>
        <dbReference type="Proteomes" id="UP000243406"/>
    </source>
</evidence>
<dbReference type="Proteomes" id="UP000243406">
    <property type="component" value="Unassembled WGS sequence"/>
</dbReference>
<gene>
    <name evidence="1" type="ORF">SAMN02745120_1366</name>
</gene>
<sequence>MKKIYKTMLLMLIVILATISVTFFVTNKFHEQELYSASGVLEQVKDISELNTVEMYFNEIIDFKNAKLFNNFQIPFTEKSFIFTVKSKVKAGVDLSGIDEGDIAISGKSLLIKLPNPTITSKEILSYKVYDEKNGLFNEVTTEDTLKALELFEKDMEEQALSSGIIEKSKENTEHIIRNFFLSYGFESIELEWK</sequence>
<organism evidence="1 2">
    <name type="scientific">Acetoanaerobium noterae</name>
    <dbReference type="NCBI Taxonomy" id="745369"/>
    <lineage>
        <taxon>Bacteria</taxon>
        <taxon>Bacillati</taxon>
        <taxon>Bacillota</taxon>
        <taxon>Clostridia</taxon>
        <taxon>Peptostreptococcales</taxon>
        <taxon>Filifactoraceae</taxon>
        <taxon>Acetoanaerobium</taxon>
    </lineage>
</organism>
<dbReference type="AlphaFoldDB" id="A0A1T5B1J0"/>
<evidence type="ECO:0000313" key="1">
    <source>
        <dbReference type="EMBL" id="SKB41171.1"/>
    </source>
</evidence>
<evidence type="ECO:0008006" key="3">
    <source>
        <dbReference type="Google" id="ProtNLM"/>
    </source>
</evidence>
<reference evidence="2" key="1">
    <citation type="submission" date="2017-02" db="EMBL/GenBank/DDBJ databases">
        <authorList>
            <person name="Varghese N."/>
            <person name="Submissions S."/>
        </authorList>
    </citation>
    <scope>NUCLEOTIDE SEQUENCE [LARGE SCALE GENOMIC DNA]</scope>
    <source>
        <strain evidence="2">ATCC 35199</strain>
    </source>
</reference>